<comment type="caution">
    <text evidence="9">Lacks conserved residue(s) required for the propagation of feature annotation.</text>
</comment>
<protein>
    <recommendedName>
        <fullName evidence="7 9">Polyprenal reductase</fullName>
        <ecNumber evidence="2 9">1.3.1.94</ecNumber>
    </recommendedName>
</protein>
<feature type="transmembrane region" description="Helical" evidence="9">
    <location>
        <begin position="6"/>
        <end position="27"/>
    </location>
</feature>
<keyword evidence="3 9" id="KW-0812">Transmembrane</keyword>
<dbReference type="EC" id="1.3.1.94" evidence="2 9"/>
<sequence length="302" mass="34811">MDLNPIQLVFLANSVFVAGVGILIHLIEPHLPILLTRTYRYGKSSVKLEQPVVARVEVPKRWFAHFYAFSAPVSTIVLALIVYRYFYNGIPPEIIYQTLDRFFDKSRKPLVPAANTLLAGALLTIQCSKRFYESYFVSIFSDGKMNLIHYAAGFIHYVGAITCIIGESEGFVRGSQDVTKLTQLTLLDYGSAFVFLWSCYKQLRSNYILVALRKNEKGVVVTKGYKVPHGELFEYISAPLQFTEILMYVSLDVILWKSRSYHYVFWWVLINQCECALTSHRWYQKTFKNYPKNRKALIPLVL</sequence>
<dbReference type="GO" id="GO:0160198">
    <property type="term" value="F:polyprenal reductase activity"/>
    <property type="evidence" value="ECO:0007669"/>
    <property type="project" value="UniProtKB-EC"/>
</dbReference>
<dbReference type="RefSeq" id="XP_015596120.1">
    <property type="nucleotide sequence ID" value="XM_015740634.2"/>
</dbReference>
<dbReference type="GO" id="GO:0016095">
    <property type="term" value="P:polyprenol catabolic process"/>
    <property type="evidence" value="ECO:0007669"/>
    <property type="project" value="UniProtKB-UniRule"/>
</dbReference>
<dbReference type="GO" id="GO:0005789">
    <property type="term" value="C:endoplasmic reticulum membrane"/>
    <property type="evidence" value="ECO:0007669"/>
    <property type="project" value="UniProtKB-SubCell"/>
</dbReference>
<comment type="subcellular location">
    <subcellularLocation>
        <location evidence="1">Endomembrane system</location>
        <topology evidence="1">Multi-pass membrane protein</topology>
    </subcellularLocation>
    <subcellularLocation>
        <location evidence="9">Endoplasmic reticulum membrane</location>
    </subcellularLocation>
</comment>
<keyword evidence="9" id="KW-0560">Oxidoreductase</keyword>
<dbReference type="GO" id="GO:0003865">
    <property type="term" value="F:3-oxo-5-alpha-steroid 4-dehydrogenase activity"/>
    <property type="evidence" value="ECO:0007669"/>
    <property type="project" value="TreeGrafter"/>
</dbReference>
<dbReference type="Proteomes" id="UP000694920">
    <property type="component" value="Unplaced"/>
</dbReference>
<evidence type="ECO:0000256" key="9">
    <source>
        <dbReference type="RuleBase" id="RU367081"/>
    </source>
</evidence>
<organism evidence="11 12">
    <name type="scientific">Cephus cinctus</name>
    <name type="common">Wheat stem sawfly</name>
    <dbReference type="NCBI Taxonomy" id="211228"/>
    <lineage>
        <taxon>Eukaryota</taxon>
        <taxon>Metazoa</taxon>
        <taxon>Ecdysozoa</taxon>
        <taxon>Arthropoda</taxon>
        <taxon>Hexapoda</taxon>
        <taxon>Insecta</taxon>
        <taxon>Pterygota</taxon>
        <taxon>Neoptera</taxon>
        <taxon>Endopterygota</taxon>
        <taxon>Hymenoptera</taxon>
        <taxon>Cephoidea</taxon>
        <taxon>Cephidae</taxon>
        <taxon>Cephus</taxon>
    </lineage>
</organism>
<evidence type="ECO:0000313" key="11">
    <source>
        <dbReference type="Proteomes" id="UP000694920"/>
    </source>
</evidence>
<comment type="similarity">
    <text evidence="6 9">Belongs to the steroid 5-alpha reductase family. Polyprenal reductase subfamily.</text>
</comment>
<dbReference type="GO" id="GO:0102389">
    <property type="term" value="F:polyprenol reductase activity"/>
    <property type="evidence" value="ECO:0007669"/>
    <property type="project" value="UniProtKB-UniRule"/>
</dbReference>
<evidence type="ECO:0000256" key="2">
    <source>
        <dbReference type="ARBA" id="ARBA00012522"/>
    </source>
</evidence>
<dbReference type="InterPro" id="IPR039698">
    <property type="entry name" value="Dfg10/SRD5A3"/>
</dbReference>
<evidence type="ECO:0000313" key="12">
    <source>
        <dbReference type="RefSeq" id="XP_015596120.1"/>
    </source>
</evidence>
<feature type="domain" description="3-oxo-5-alpha-steroid 4-dehydrogenase C-terminal" evidence="10">
    <location>
        <begin position="192"/>
        <end position="302"/>
    </location>
</feature>
<evidence type="ECO:0000256" key="6">
    <source>
        <dbReference type="ARBA" id="ARBA00046320"/>
    </source>
</evidence>
<gene>
    <name evidence="12" type="primary">LOC107268154</name>
</gene>
<accession>A0AAJ7BXP2</accession>
<dbReference type="GeneID" id="107268154"/>
<evidence type="ECO:0000256" key="4">
    <source>
        <dbReference type="ARBA" id="ARBA00022989"/>
    </source>
</evidence>
<keyword evidence="5 9" id="KW-0472">Membrane</keyword>
<comment type="function">
    <text evidence="9">Plays a key role in early steps of protein N-linked glycosylation by being involved in the conversion of polyprenol into dolichol. Acts as a polyprenal reductase that mediates the reduction of polyprenal into dolichal in a NADP-dependent mechanism. Dolichols are required for the synthesis of dolichol-linked monosaccharides and the oligosaccharide precursor used for N-glycosylation.</text>
</comment>
<evidence type="ECO:0000259" key="10">
    <source>
        <dbReference type="Pfam" id="PF02544"/>
    </source>
</evidence>
<evidence type="ECO:0000256" key="3">
    <source>
        <dbReference type="ARBA" id="ARBA00022692"/>
    </source>
</evidence>
<dbReference type="PROSITE" id="PS50244">
    <property type="entry name" value="S5A_REDUCTASE"/>
    <property type="match status" value="1"/>
</dbReference>
<dbReference type="PANTHER" id="PTHR14624:SF0">
    <property type="entry name" value="POLYPRENOL REDUCTASE"/>
    <property type="match status" value="1"/>
</dbReference>
<keyword evidence="9" id="KW-0256">Endoplasmic reticulum</keyword>
<dbReference type="PANTHER" id="PTHR14624">
    <property type="entry name" value="DFG10 PROTEIN"/>
    <property type="match status" value="1"/>
</dbReference>
<dbReference type="InterPro" id="IPR001104">
    <property type="entry name" value="3-oxo-5_a-steroid_4-DH_C"/>
</dbReference>
<proteinExistence type="inferred from homology"/>
<dbReference type="GO" id="GO:0006488">
    <property type="term" value="P:dolichol-linked oligosaccharide biosynthetic process"/>
    <property type="evidence" value="ECO:0007669"/>
    <property type="project" value="UniProtKB-UniRule"/>
</dbReference>
<evidence type="ECO:0000256" key="5">
    <source>
        <dbReference type="ARBA" id="ARBA00023136"/>
    </source>
</evidence>
<dbReference type="KEGG" id="ccin:107268154"/>
<feature type="transmembrane region" description="Helical" evidence="9">
    <location>
        <begin position="64"/>
        <end position="86"/>
    </location>
</feature>
<keyword evidence="9" id="KW-0521">NADP</keyword>
<comment type="pathway">
    <text evidence="9">Protein modification; protein glycosylation.</text>
</comment>
<keyword evidence="4 9" id="KW-1133">Transmembrane helix</keyword>
<dbReference type="AlphaFoldDB" id="A0AAJ7BXP2"/>
<keyword evidence="11" id="KW-1185">Reference proteome</keyword>
<name>A0AAJ7BXP2_CEPCN</name>
<comment type="catalytic activity">
    <reaction evidence="8 9">
        <text>a di-trans,poly-cis-dolichal + NADP(+) = a di-trans,poly-cis-polyprenal + NADPH + H(+)</text>
        <dbReference type="Rhea" id="RHEA:80727"/>
        <dbReference type="Rhea" id="RHEA-COMP:19536"/>
        <dbReference type="Rhea" id="RHEA-COMP:19537"/>
        <dbReference type="ChEBI" id="CHEBI:15378"/>
        <dbReference type="ChEBI" id="CHEBI:57783"/>
        <dbReference type="ChEBI" id="CHEBI:58349"/>
        <dbReference type="ChEBI" id="CHEBI:231623"/>
        <dbReference type="ChEBI" id="CHEBI:231637"/>
        <dbReference type="EC" id="1.3.1.94"/>
    </reaction>
    <physiologicalReaction direction="right-to-left" evidence="8 9">
        <dbReference type="Rhea" id="RHEA:80729"/>
    </physiologicalReaction>
</comment>
<dbReference type="Pfam" id="PF02544">
    <property type="entry name" value="Steroid_dh"/>
    <property type="match status" value="1"/>
</dbReference>
<evidence type="ECO:0000256" key="1">
    <source>
        <dbReference type="ARBA" id="ARBA00004127"/>
    </source>
</evidence>
<evidence type="ECO:0000256" key="7">
    <source>
        <dbReference type="ARBA" id="ARBA00047186"/>
    </source>
</evidence>
<evidence type="ECO:0000256" key="8">
    <source>
        <dbReference type="ARBA" id="ARBA00049427"/>
    </source>
</evidence>
<reference evidence="12" key="1">
    <citation type="submission" date="2025-08" db="UniProtKB">
        <authorList>
            <consortium name="RefSeq"/>
        </authorList>
    </citation>
    <scope>IDENTIFICATION</scope>
</reference>